<feature type="region of interest" description="Disordered" evidence="1">
    <location>
        <begin position="69"/>
        <end position="143"/>
    </location>
</feature>
<protein>
    <submittedName>
        <fullName evidence="2">Uncharacterized protein</fullName>
    </submittedName>
</protein>
<evidence type="ECO:0000313" key="2">
    <source>
        <dbReference type="EMBL" id="KKR71329.1"/>
    </source>
</evidence>
<dbReference type="PATRIC" id="fig|1618482.3.peg.985"/>
<sequence length="352" mass="38833">MKKRKSDHKKAVSRKKTRSSQNLFSNRTFIYTSGGIFGIALLFILLNTAAQTPVLQSNSKYDSQQYVLGEEDKDEEEAKKEEEKAAEDQKKTEEKAEEQAKQEEERSESQGNSGTSDSIRINSQSEGNKSETEIETADGQKIKTKIEDDGTTKIEIEHKNLKIKYEVLNGQVVVKAEDEDGGEVEIEDDELEELKNEIEEELEDNGIKIATGGAGRLIFAKNQIAATTSFPLSIDIGTNQLIVTTPAGEKIVAVLPDQAVENLLATGVISELARSTTEETALSNEIGMTNAIVEFKIKNDEPIYEIDGIKIYRLFAVIPVSRPVTAVVSSETGELIETEQSFLTNIVDLLSP</sequence>
<evidence type="ECO:0000313" key="3">
    <source>
        <dbReference type="Proteomes" id="UP000034664"/>
    </source>
</evidence>
<feature type="compositionally biased region" description="Polar residues" evidence="1">
    <location>
        <begin position="109"/>
        <end position="127"/>
    </location>
</feature>
<proteinExistence type="predicted"/>
<accession>A0A0G0T2S0</accession>
<organism evidence="2 3">
    <name type="scientific">Candidatus Roizmanbacteria bacterium GW2011_GWB1_40_7</name>
    <dbReference type="NCBI Taxonomy" id="1618482"/>
    <lineage>
        <taxon>Bacteria</taxon>
        <taxon>Candidatus Roizmaniibacteriota</taxon>
    </lineage>
</organism>
<feature type="compositionally biased region" description="Basic and acidic residues" evidence="1">
    <location>
        <begin position="128"/>
        <end position="143"/>
    </location>
</feature>
<dbReference type="AlphaFoldDB" id="A0A0G0T2S0"/>
<name>A0A0G0T2S0_9BACT</name>
<gene>
    <name evidence="2" type="ORF">UU14_C0030G0003</name>
</gene>
<evidence type="ECO:0000256" key="1">
    <source>
        <dbReference type="SAM" id="MobiDB-lite"/>
    </source>
</evidence>
<dbReference type="EMBL" id="LBZM01000030">
    <property type="protein sequence ID" value="KKR71329.1"/>
    <property type="molecule type" value="Genomic_DNA"/>
</dbReference>
<reference evidence="2 3" key="1">
    <citation type="journal article" date="2015" name="Nature">
        <title>rRNA introns, odd ribosomes, and small enigmatic genomes across a large radiation of phyla.</title>
        <authorList>
            <person name="Brown C.T."/>
            <person name="Hug L.A."/>
            <person name="Thomas B.C."/>
            <person name="Sharon I."/>
            <person name="Castelle C.J."/>
            <person name="Singh A."/>
            <person name="Wilkins M.J."/>
            <person name="Williams K.H."/>
            <person name="Banfield J.F."/>
        </authorList>
    </citation>
    <scope>NUCLEOTIDE SEQUENCE [LARGE SCALE GENOMIC DNA]</scope>
</reference>
<comment type="caution">
    <text evidence="2">The sequence shown here is derived from an EMBL/GenBank/DDBJ whole genome shotgun (WGS) entry which is preliminary data.</text>
</comment>
<dbReference type="Proteomes" id="UP000034664">
    <property type="component" value="Unassembled WGS sequence"/>
</dbReference>
<feature type="compositionally biased region" description="Basic and acidic residues" evidence="1">
    <location>
        <begin position="76"/>
        <end position="108"/>
    </location>
</feature>